<keyword evidence="8 11" id="KW-0808">Transferase</keyword>
<proteinExistence type="inferred from homology"/>
<comment type="function">
    <text evidence="1 11">Adds a myristoyl group to the N-terminal glycine residue of certain cellular proteins.</text>
</comment>
<evidence type="ECO:0000256" key="12">
    <source>
        <dbReference type="RuleBase" id="RU004178"/>
    </source>
</evidence>
<comment type="catalytic activity">
    <reaction evidence="10 11">
        <text>N-terminal glycyl-[protein] + tetradecanoyl-CoA = N-tetradecanoylglycyl-[protein] + CoA + H(+)</text>
        <dbReference type="Rhea" id="RHEA:15521"/>
        <dbReference type="Rhea" id="RHEA-COMP:12666"/>
        <dbReference type="Rhea" id="RHEA-COMP:12667"/>
        <dbReference type="ChEBI" id="CHEBI:15378"/>
        <dbReference type="ChEBI" id="CHEBI:57287"/>
        <dbReference type="ChEBI" id="CHEBI:57385"/>
        <dbReference type="ChEBI" id="CHEBI:64723"/>
        <dbReference type="ChEBI" id="CHEBI:133050"/>
        <dbReference type="EC" id="2.3.1.97"/>
    </reaction>
</comment>
<evidence type="ECO:0000313" key="16">
    <source>
        <dbReference type="Proteomes" id="UP000243015"/>
    </source>
</evidence>
<sequence>MADKQDAELAPGQQNDVHDSGASKNGSTTTSSGDKGKGKGKATIELSTKAAQALMDSNPALKGELAGLDSEKAAELMRKMDIKDLLAGLAANPKNKKDMASYKFWQTQPVIRFDDKGEIVDGPIKEIDIATVPKAPGPLIDGFEWVTLDLNDDKETQELYELLTDHYVEDESEMFRFNYSKDFLNWALKAPGWTSDWHVGVRASKSRKLVAAICGIPIEICVRGKIIRSVGIDFLCVHKKLRSKRLAPVLIKEITRRCYLRGVFQAVYTVGIVLPTPISSCRYYHRALDWLKLYEVGFSGLPAGSTKARQVARNQLPSATATPGLRPMEAKDVSAVSSLLNRYMKRFELSQTFSEEEIQHLFINKENTSETVVYSFVVEDRDTHQITDFFSFYSLESSVIQNEKHSNVRAAYLYYYSTETAFAENEKGLKERLQLLINDALIIAKKEKFDVFNALTLHDNPLFLEKLKFGAGDGQLHYYLFNYRTAPIAGGVDSNNEPDERKRHGVGVFELPSLWVLVNQPVPVVMERHLEMSRILAHRFASKCFTPLELTHLKDNFYSLALKQGDIHYWNEEVLSRFLGIPDGDEKFGLGTLDAGPVIFRMVSYLGAFPFQNTLAPSVLTFDAMVKVIVLLTDRYGKVLRRGKKDRIKLLFGSLADIRRKEDSPIKSGDKSDNEQGQSKTRSDEAGFSVDKPSNDADDYNDDDDLVLAALESLDAIEVFKHDQRIDRTVYEAQISFDTFQRLLMLFVVIGPLQSCEKTSEYFSQLNEESLKSARYCVENILTSFDIGDRTKGIDYETFYWVISTSLPYMFDSLTPLFEHLLFSKNLDLSRRKDSGTCSVSEEKQKKAELSFSCSHPPIILPGSFKPCILDSAVISHLSFFLSTSSPTPNFLQNGTRLHGVFSSDTHGESLTSFSHNVLTWDAPSILLVTGSNSHSSGEEADIITVGAYIPQPWKIPASTSTSHYDTSHQYQLPCLFQLGPRHAVMQGSPSINSLKSNLPVVSFSTKSGIAIGCKIPPPTRTSMDSSRPTPAGSGSMWIDPALENAEFVMSNGLSHEEGVFLPPGIARWSPSHPPSKAESETIKISIYNIEVWGVVQTAPTPAQSPYHSRTSTANSDIPDAVARQQANWNFEAREAERRREIHLNVGGGDSEEQTGRALLEMAGIIGDLARRR</sequence>
<dbReference type="AlphaFoldDB" id="A0A178EZC2"/>
<evidence type="ECO:0000256" key="8">
    <source>
        <dbReference type="ARBA" id="ARBA00022679"/>
    </source>
</evidence>
<dbReference type="PANTHER" id="PTHR11377:SF5">
    <property type="entry name" value="GLYCYLPEPTIDE N-TETRADECANOYLTRANSFERASE"/>
    <property type="match status" value="1"/>
</dbReference>
<evidence type="ECO:0000256" key="10">
    <source>
        <dbReference type="ARBA" id="ARBA00048276"/>
    </source>
</evidence>
<accession>A0A178EZC2</accession>
<dbReference type="PROSITE" id="PS51886">
    <property type="entry name" value="TLDC"/>
    <property type="match status" value="1"/>
</dbReference>
<evidence type="ECO:0000256" key="2">
    <source>
        <dbReference type="ARBA" id="ARBA00004496"/>
    </source>
</evidence>
<keyword evidence="7" id="KW-0963">Cytoplasm</keyword>
<evidence type="ECO:0000256" key="3">
    <source>
        <dbReference type="ARBA" id="ARBA00009469"/>
    </source>
</evidence>
<reference evidence="15 16" key="1">
    <citation type="submission" date="2016-05" db="EMBL/GenBank/DDBJ databases">
        <title>Genome sequencing of Trichophyton rubrum CMCC(F)T1i isolated from hair.</title>
        <authorList>
            <person name="Zhan P."/>
            <person name="Tao Y."/>
            <person name="Liu W."/>
        </authorList>
    </citation>
    <scope>NUCLEOTIDE SEQUENCE [LARGE SCALE GENOMIC DNA]</scope>
    <source>
        <strain evidence="16">CMCC(F)T1i</strain>
    </source>
</reference>
<dbReference type="GO" id="GO:0004379">
    <property type="term" value="F:glycylpeptide N-tetradecanoyltransferase activity"/>
    <property type="evidence" value="ECO:0007669"/>
    <property type="project" value="UniProtKB-EC"/>
</dbReference>
<organism evidence="15 16">
    <name type="scientific">Trichophyton rubrum</name>
    <name type="common">Athlete's foot fungus</name>
    <name type="synonym">Epidermophyton rubrum</name>
    <dbReference type="NCBI Taxonomy" id="5551"/>
    <lineage>
        <taxon>Eukaryota</taxon>
        <taxon>Fungi</taxon>
        <taxon>Dikarya</taxon>
        <taxon>Ascomycota</taxon>
        <taxon>Pezizomycotina</taxon>
        <taxon>Eurotiomycetes</taxon>
        <taxon>Eurotiomycetidae</taxon>
        <taxon>Onygenales</taxon>
        <taxon>Arthrodermataceae</taxon>
        <taxon>Trichophyton</taxon>
    </lineage>
</organism>
<name>A0A178EZC2_TRIRU</name>
<dbReference type="PROSITE" id="PS00976">
    <property type="entry name" value="NMT_2"/>
    <property type="match status" value="1"/>
</dbReference>
<dbReference type="GO" id="GO:0005737">
    <property type="term" value="C:cytoplasm"/>
    <property type="evidence" value="ECO:0007669"/>
    <property type="project" value="UniProtKB-SubCell"/>
</dbReference>
<evidence type="ECO:0000259" key="14">
    <source>
        <dbReference type="PROSITE" id="PS51886"/>
    </source>
</evidence>
<evidence type="ECO:0000256" key="4">
    <source>
        <dbReference type="ARBA" id="ARBA00011245"/>
    </source>
</evidence>
<dbReference type="VEuPathDB" id="FungiDB:TERG_06921"/>
<feature type="region of interest" description="Disordered" evidence="13">
    <location>
        <begin position="1"/>
        <end position="44"/>
    </location>
</feature>
<evidence type="ECO:0000256" key="13">
    <source>
        <dbReference type="SAM" id="MobiDB-lite"/>
    </source>
</evidence>
<comment type="similarity">
    <text evidence="3 12">Belongs to the NMT family.</text>
</comment>
<dbReference type="VEuPathDB" id="FungiDB:TERG_06920"/>
<dbReference type="SUPFAM" id="SSF55729">
    <property type="entry name" value="Acyl-CoA N-acyltransferases (Nat)"/>
    <property type="match status" value="2"/>
</dbReference>
<dbReference type="InterPro" id="IPR022678">
    <property type="entry name" value="NMT_CS"/>
</dbReference>
<dbReference type="Pfam" id="PF02799">
    <property type="entry name" value="NMT_C"/>
    <property type="match status" value="1"/>
</dbReference>
<evidence type="ECO:0000256" key="11">
    <source>
        <dbReference type="RuleBase" id="RU000586"/>
    </source>
</evidence>
<dbReference type="Gene3D" id="3.40.630.30">
    <property type="match status" value="2"/>
</dbReference>
<dbReference type="Pfam" id="PF07534">
    <property type="entry name" value="TLD"/>
    <property type="match status" value="1"/>
</dbReference>
<feature type="domain" description="TLDc" evidence="14">
    <location>
        <begin position="868"/>
        <end position="1096"/>
    </location>
</feature>
<feature type="region of interest" description="Disordered" evidence="13">
    <location>
        <begin position="1015"/>
        <end position="1034"/>
    </location>
</feature>
<protein>
    <recommendedName>
        <fullName evidence="6 11">Glycylpeptide N-tetradecanoyltransferase</fullName>
        <ecNumber evidence="5 11">2.3.1.97</ecNumber>
    </recommendedName>
</protein>
<evidence type="ECO:0000256" key="7">
    <source>
        <dbReference type="ARBA" id="ARBA00022490"/>
    </source>
</evidence>
<dbReference type="InterPro" id="IPR006571">
    <property type="entry name" value="TLDc_dom"/>
</dbReference>
<gene>
    <name evidence="15" type="ORF">A7C99_3768</name>
</gene>
<dbReference type="Proteomes" id="UP000243015">
    <property type="component" value="Unassembled WGS sequence"/>
</dbReference>
<comment type="subunit">
    <text evidence="4">Monomer.</text>
</comment>
<dbReference type="InterPro" id="IPR016181">
    <property type="entry name" value="Acyl_CoA_acyltransferase"/>
</dbReference>
<comment type="subcellular location">
    <subcellularLocation>
        <location evidence="2">Cytoplasm</location>
    </subcellularLocation>
</comment>
<dbReference type="InterPro" id="IPR000903">
    <property type="entry name" value="NMT"/>
</dbReference>
<dbReference type="SMART" id="SM00584">
    <property type="entry name" value="TLDc"/>
    <property type="match status" value="1"/>
</dbReference>
<dbReference type="FunFam" id="3.40.630.30:FF:000056">
    <property type="entry name" value="Glycylpeptide N-tetradecanoyltransferase"/>
    <property type="match status" value="1"/>
</dbReference>
<dbReference type="EMBL" id="LHPM01000014">
    <property type="protein sequence ID" value="OAL65284.1"/>
    <property type="molecule type" value="Genomic_DNA"/>
</dbReference>
<dbReference type="InterPro" id="IPR022677">
    <property type="entry name" value="NMT_C"/>
</dbReference>
<comment type="caution">
    <text evidence="15">The sequence shown here is derived from an EMBL/GenBank/DDBJ whole genome shotgun (WGS) entry which is preliminary data.</text>
</comment>
<dbReference type="InterPro" id="IPR022676">
    <property type="entry name" value="NMT_N"/>
</dbReference>
<dbReference type="FunFam" id="3.40.630.30:FF:000042">
    <property type="entry name" value="Glycylpeptide N-tetradecanoyltransferase"/>
    <property type="match status" value="1"/>
</dbReference>
<keyword evidence="9 11" id="KW-0012">Acyltransferase</keyword>
<evidence type="ECO:0000313" key="15">
    <source>
        <dbReference type="EMBL" id="OAL65284.1"/>
    </source>
</evidence>
<feature type="region of interest" description="Disordered" evidence="13">
    <location>
        <begin position="663"/>
        <end position="700"/>
    </location>
</feature>
<evidence type="ECO:0000256" key="9">
    <source>
        <dbReference type="ARBA" id="ARBA00023315"/>
    </source>
</evidence>
<evidence type="ECO:0000256" key="1">
    <source>
        <dbReference type="ARBA" id="ARBA00003900"/>
    </source>
</evidence>
<dbReference type="Pfam" id="PF01233">
    <property type="entry name" value="NMT"/>
    <property type="match status" value="1"/>
</dbReference>
<dbReference type="PANTHER" id="PTHR11377">
    <property type="entry name" value="N-MYRISTOYL TRANSFERASE"/>
    <property type="match status" value="1"/>
</dbReference>
<feature type="compositionally biased region" description="Basic and acidic residues" evidence="13">
    <location>
        <begin position="663"/>
        <end position="674"/>
    </location>
</feature>
<evidence type="ECO:0000256" key="5">
    <source>
        <dbReference type="ARBA" id="ARBA00012923"/>
    </source>
</evidence>
<feature type="compositionally biased region" description="Low complexity" evidence="13">
    <location>
        <begin position="22"/>
        <end position="33"/>
    </location>
</feature>
<dbReference type="EC" id="2.3.1.97" evidence="5 11"/>
<evidence type="ECO:0000256" key="6">
    <source>
        <dbReference type="ARBA" id="ARBA00022240"/>
    </source>
</evidence>